<dbReference type="Proteomes" id="UP000197025">
    <property type="component" value="Unassembled WGS sequence"/>
</dbReference>
<name>A0A212PZJ6_9CHLR</name>
<evidence type="ECO:0000313" key="2">
    <source>
        <dbReference type="Proteomes" id="UP000197025"/>
    </source>
</evidence>
<organism evidence="1 2">
    <name type="scientific">Thermoflexus hugenholtzii JAD2</name>
    <dbReference type="NCBI Taxonomy" id="877466"/>
    <lineage>
        <taxon>Bacteria</taxon>
        <taxon>Bacillati</taxon>
        <taxon>Chloroflexota</taxon>
        <taxon>Thermoflexia</taxon>
        <taxon>Thermoflexales</taxon>
        <taxon>Thermoflexaceae</taxon>
        <taxon>Thermoflexus</taxon>
    </lineage>
</organism>
<reference evidence="2" key="1">
    <citation type="submission" date="2017-06" db="EMBL/GenBank/DDBJ databases">
        <authorList>
            <person name="Varghese N."/>
            <person name="Submissions S."/>
        </authorList>
    </citation>
    <scope>NUCLEOTIDE SEQUENCE [LARGE SCALE GENOMIC DNA]</scope>
    <source>
        <strain evidence="2">JAD2</strain>
    </source>
</reference>
<dbReference type="InParanoid" id="A0A212PZJ6"/>
<gene>
    <name evidence="1" type="ORF">SAMN02746019_00023190</name>
</gene>
<evidence type="ECO:0000313" key="1">
    <source>
        <dbReference type="EMBL" id="SNB52453.1"/>
    </source>
</evidence>
<dbReference type="EMBL" id="FYEK01000003">
    <property type="protein sequence ID" value="SNB52453.1"/>
    <property type="molecule type" value="Genomic_DNA"/>
</dbReference>
<sequence length="42" mass="5129">MKISVRRRKMYTETEEDAKNALQEARWVLERCLEAWSEMQDP</sequence>
<dbReference type="AlphaFoldDB" id="A0A212PZJ6"/>
<proteinExistence type="predicted"/>
<protein>
    <submittedName>
        <fullName evidence="1">Uncharacterized protein</fullName>
    </submittedName>
</protein>
<accession>A0A212PZJ6</accession>
<keyword evidence="2" id="KW-1185">Reference proteome</keyword>